<dbReference type="PROSITE" id="PS50943">
    <property type="entry name" value="HTH_CROC1"/>
    <property type="match status" value="1"/>
</dbReference>
<organism evidence="2 3">
    <name type="scientific">Asanoa iriomotensis</name>
    <dbReference type="NCBI Taxonomy" id="234613"/>
    <lineage>
        <taxon>Bacteria</taxon>
        <taxon>Bacillati</taxon>
        <taxon>Actinomycetota</taxon>
        <taxon>Actinomycetes</taxon>
        <taxon>Micromonosporales</taxon>
        <taxon>Micromonosporaceae</taxon>
        <taxon>Asanoa</taxon>
    </lineage>
</organism>
<dbReference type="Pfam" id="PF13191">
    <property type="entry name" value="AAA_16"/>
    <property type="match status" value="1"/>
</dbReference>
<dbReference type="InterPro" id="IPR041664">
    <property type="entry name" value="AAA_16"/>
</dbReference>
<dbReference type="Pfam" id="PF01381">
    <property type="entry name" value="HTH_3"/>
    <property type="match status" value="1"/>
</dbReference>
<dbReference type="PRINTS" id="PR00364">
    <property type="entry name" value="DISEASERSIST"/>
</dbReference>
<sequence length="822" mass="86444">MLSVAPVGRFAELLRRHRAGSGLGQRELARRSGLSERAIRDLERGVRAPRTHSARLVAGALELAGDDLSAFLAAAVPGASVPDATPRPPISPPDRLVGRDTELRSLLDLVTGARHRLVTVTGPGGIGKSRLVAELAVALAGRTDLAVCALDLSTVREPELVGELVADALGCGPSRLAPVDRIAAQLGERRVVLILDRFEQLVAAASEIAALVRRCSGLTVVVTSQRALRVRGERLFGLDPLPAEAAVALFASRAAAARPGFALDAGTRPAVARICRRVGHLPLAVELAAARVRLLHPAELAERLDRQLAVLADGARDLPARHRSLRATIEASLDVVSADARILFRWLGGFAGGARLGDVEAVADALGRDPIWVLATLTELVDIALVRVAAQAATSRYLLADPMAELAGEHLRGDDDHVRVERAVAARMMRCVLHGPAVDDRDAANVRAAVSWATLHDPALVDDATAAALGRFYESTGRLREGQNLLSRLAVRGPKMAWVRAGHLASLRGDLTAAIALAGHALEKSDHLVRAAALNLLAQATVEGGDPTGGRTQLRAALVAARRAGDVTMIGRVFNNLSAVSIELGRPRDAERQQRAALAAKRRSGAAPMELGRSLFNLAEITLELGECATAAARAADAVPLLREGGYLRLAALAETTAALAEIRRGDAVAALAAVERAEALLAGESGDDRRMTAIVGLRVSVVRHATGDRSGAARALRAALPPALEHNTRDRDEAADALHAHARHLVDRDPATAATLLGAGDGLRRRTPTATIRAQRDEAAAAARDALGDTDFAARHRQGAILDLSGLLDLCADVAWRADGV</sequence>
<dbReference type="SMART" id="SM00530">
    <property type="entry name" value="HTH_XRE"/>
    <property type="match status" value="1"/>
</dbReference>
<dbReference type="InterPro" id="IPR027417">
    <property type="entry name" value="P-loop_NTPase"/>
</dbReference>
<dbReference type="PANTHER" id="PTHR47691">
    <property type="entry name" value="REGULATOR-RELATED"/>
    <property type="match status" value="1"/>
</dbReference>
<dbReference type="RefSeq" id="WP_203704316.1">
    <property type="nucleotide sequence ID" value="NZ_BONC01000028.1"/>
</dbReference>
<evidence type="ECO:0000259" key="1">
    <source>
        <dbReference type="PROSITE" id="PS50943"/>
    </source>
</evidence>
<dbReference type="InterPro" id="IPR011990">
    <property type="entry name" value="TPR-like_helical_dom_sf"/>
</dbReference>
<dbReference type="SUPFAM" id="SSF47413">
    <property type="entry name" value="lambda repressor-like DNA-binding domains"/>
    <property type="match status" value="1"/>
</dbReference>
<feature type="domain" description="HTH cro/C1-type" evidence="1">
    <location>
        <begin position="14"/>
        <end position="68"/>
    </location>
</feature>
<dbReference type="Gene3D" id="1.10.260.40">
    <property type="entry name" value="lambda repressor-like DNA-binding domains"/>
    <property type="match status" value="1"/>
</dbReference>
<dbReference type="InterPro" id="IPR010982">
    <property type="entry name" value="Lambda_DNA-bd_dom_sf"/>
</dbReference>
<evidence type="ECO:0000313" key="3">
    <source>
        <dbReference type="Proteomes" id="UP000624325"/>
    </source>
</evidence>
<gene>
    <name evidence="2" type="ORF">Air01nite_40800</name>
</gene>
<dbReference type="Proteomes" id="UP000624325">
    <property type="component" value="Unassembled WGS sequence"/>
</dbReference>
<protein>
    <submittedName>
        <fullName evidence="2">XRE family transcriptional regulator</fullName>
    </submittedName>
</protein>
<dbReference type="SUPFAM" id="SSF52540">
    <property type="entry name" value="P-loop containing nucleoside triphosphate hydrolases"/>
    <property type="match status" value="1"/>
</dbReference>
<dbReference type="PANTHER" id="PTHR47691:SF3">
    <property type="entry name" value="HTH-TYPE TRANSCRIPTIONAL REGULATOR RV0890C-RELATED"/>
    <property type="match status" value="1"/>
</dbReference>
<proteinExistence type="predicted"/>
<evidence type="ECO:0000313" key="2">
    <source>
        <dbReference type="EMBL" id="GIF57985.1"/>
    </source>
</evidence>
<dbReference type="InterPro" id="IPR001387">
    <property type="entry name" value="Cro/C1-type_HTH"/>
</dbReference>
<accession>A0ABQ4C6R1</accession>
<dbReference type="EMBL" id="BONC01000028">
    <property type="protein sequence ID" value="GIF57985.1"/>
    <property type="molecule type" value="Genomic_DNA"/>
</dbReference>
<dbReference type="CDD" id="cd00093">
    <property type="entry name" value="HTH_XRE"/>
    <property type="match status" value="1"/>
</dbReference>
<dbReference type="Gene3D" id="1.25.40.10">
    <property type="entry name" value="Tetratricopeptide repeat domain"/>
    <property type="match status" value="1"/>
</dbReference>
<reference evidence="2 3" key="1">
    <citation type="submission" date="2021-01" db="EMBL/GenBank/DDBJ databases">
        <title>Whole genome shotgun sequence of Asanoa iriomotensis NBRC 100142.</title>
        <authorList>
            <person name="Komaki H."/>
            <person name="Tamura T."/>
        </authorList>
    </citation>
    <scope>NUCLEOTIDE SEQUENCE [LARGE SCALE GENOMIC DNA]</scope>
    <source>
        <strain evidence="2 3">NBRC 100142</strain>
    </source>
</reference>
<comment type="caution">
    <text evidence="2">The sequence shown here is derived from an EMBL/GenBank/DDBJ whole genome shotgun (WGS) entry which is preliminary data.</text>
</comment>
<name>A0ABQ4C6R1_9ACTN</name>
<keyword evidence="3" id="KW-1185">Reference proteome</keyword>
<dbReference type="SUPFAM" id="SSF48452">
    <property type="entry name" value="TPR-like"/>
    <property type="match status" value="1"/>
</dbReference>
<dbReference type="Gene3D" id="3.40.50.300">
    <property type="entry name" value="P-loop containing nucleotide triphosphate hydrolases"/>
    <property type="match status" value="1"/>
</dbReference>